<dbReference type="EC" id="1.11.1.24" evidence="2"/>
<dbReference type="AlphaFoldDB" id="A0A7X1FZ16"/>
<dbReference type="InterPro" id="IPR013766">
    <property type="entry name" value="Thioredoxin_domain"/>
</dbReference>
<evidence type="ECO:0000256" key="1">
    <source>
        <dbReference type="ARBA" id="ARBA00003330"/>
    </source>
</evidence>
<evidence type="ECO:0000256" key="12">
    <source>
        <dbReference type="SAM" id="SignalP"/>
    </source>
</evidence>
<comment type="function">
    <text evidence="1">Thiol-specific peroxidase that catalyzes the reduction of hydrogen peroxide and organic hydroperoxides to water and alcohols, respectively. Plays a role in cell protection against oxidative stress by detoxifying peroxides and as sensor of hydrogen peroxide-mediated signaling events.</text>
</comment>
<accession>A0A7X1FZ16</accession>
<comment type="caution">
    <text evidence="14">The sequence shown here is derived from an EMBL/GenBank/DDBJ whole genome shotgun (WGS) entry which is preliminary data.</text>
</comment>
<keyword evidence="4" id="KW-0049">Antioxidant</keyword>
<keyword evidence="12" id="KW-0732">Signal</keyword>
<dbReference type="InterPro" id="IPR050924">
    <property type="entry name" value="Peroxiredoxin_BCP/PrxQ"/>
</dbReference>
<comment type="catalytic activity">
    <reaction evidence="11">
        <text>a hydroperoxide + [thioredoxin]-dithiol = an alcohol + [thioredoxin]-disulfide + H2O</text>
        <dbReference type="Rhea" id="RHEA:62620"/>
        <dbReference type="Rhea" id="RHEA-COMP:10698"/>
        <dbReference type="Rhea" id="RHEA-COMP:10700"/>
        <dbReference type="ChEBI" id="CHEBI:15377"/>
        <dbReference type="ChEBI" id="CHEBI:29950"/>
        <dbReference type="ChEBI" id="CHEBI:30879"/>
        <dbReference type="ChEBI" id="CHEBI:35924"/>
        <dbReference type="ChEBI" id="CHEBI:50058"/>
        <dbReference type="EC" id="1.11.1.24"/>
    </reaction>
</comment>
<comment type="similarity">
    <text evidence="9">Belongs to the peroxiredoxin family. BCP/PrxQ subfamily.</text>
</comment>
<evidence type="ECO:0000256" key="4">
    <source>
        <dbReference type="ARBA" id="ARBA00022862"/>
    </source>
</evidence>
<dbReference type="RefSeq" id="WP_185679461.1">
    <property type="nucleotide sequence ID" value="NZ_JACLAX010000009.1"/>
</dbReference>
<keyword evidence="6" id="KW-1015">Disulfide bond</keyword>
<dbReference type="GO" id="GO:0034599">
    <property type="term" value="P:cellular response to oxidative stress"/>
    <property type="evidence" value="ECO:0007669"/>
    <property type="project" value="TreeGrafter"/>
</dbReference>
<evidence type="ECO:0000259" key="13">
    <source>
        <dbReference type="PROSITE" id="PS51352"/>
    </source>
</evidence>
<evidence type="ECO:0000256" key="7">
    <source>
        <dbReference type="ARBA" id="ARBA00023284"/>
    </source>
</evidence>
<keyword evidence="3" id="KW-0575">Peroxidase</keyword>
<dbReference type="SUPFAM" id="SSF52833">
    <property type="entry name" value="Thioredoxin-like"/>
    <property type="match status" value="1"/>
</dbReference>
<dbReference type="CDD" id="cd03017">
    <property type="entry name" value="PRX_BCP"/>
    <property type="match status" value="1"/>
</dbReference>
<name>A0A7X1FZ16_9SPHN</name>
<proteinExistence type="inferred from homology"/>
<dbReference type="Pfam" id="PF00578">
    <property type="entry name" value="AhpC-TSA"/>
    <property type="match status" value="1"/>
</dbReference>
<gene>
    <name evidence="14" type="ORF">H7F53_10645</name>
</gene>
<reference evidence="14 15" key="1">
    <citation type="submission" date="2020-08" db="EMBL/GenBank/DDBJ databases">
        <title>The genome sequence of type strain Novosphingobium piscinae KCTC 42194.</title>
        <authorList>
            <person name="Liu Y."/>
        </authorList>
    </citation>
    <scope>NUCLEOTIDE SEQUENCE [LARGE SCALE GENOMIC DNA]</scope>
    <source>
        <strain evidence="14 15">KCTC 42194</strain>
    </source>
</reference>
<feature type="domain" description="Thioredoxin" evidence="13">
    <location>
        <begin position="24"/>
        <end position="178"/>
    </location>
</feature>
<protein>
    <recommendedName>
        <fullName evidence="2">thioredoxin-dependent peroxiredoxin</fullName>
        <ecNumber evidence="2">1.11.1.24</ecNumber>
    </recommendedName>
    <alternativeName>
        <fullName evidence="8">Thioredoxin peroxidase</fullName>
    </alternativeName>
    <alternativeName>
        <fullName evidence="10">Thioredoxin-dependent peroxiredoxin Bcp</fullName>
    </alternativeName>
</protein>
<dbReference type="InterPro" id="IPR036249">
    <property type="entry name" value="Thioredoxin-like_sf"/>
</dbReference>
<evidence type="ECO:0000256" key="3">
    <source>
        <dbReference type="ARBA" id="ARBA00022559"/>
    </source>
</evidence>
<organism evidence="14 15">
    <name type="scientific">Novosphingobium piscinae</name>
    <dbReference type="NCBI Taxonomy" id="1507448"/>
    <lineage>
        <taxon>Bacteria</taxon>
        <taxon>Pseudomonadati</taxon>
        <taxon>Pseudomonadota</taxon>
        <taxon>Alphaproteobacteria</taxon>
        <taxon>Sphingomonadales</taxon>
        <taxon>Sphingomonadaceae</taxon>
        <taxon>Novosphingobium</taxon>
    </lineage>
</organism>
<dbReference type="Gene3D" id="3.40.30.10">
    <property type="entry name" value="Glutaredoxin"/>
    <property type="match status" value="1"/>
</dbReference>
<dbReference type="Proteomes" id="UP000551327">
    <property type="component" value="Unassembled WGS sequence"/>
</dbReference>
<evidence type="ECO:0000313" key="14">
    <source>
        <dbReference type="EMBL" id="MBC2669603.1"/>
    </source>
</evidence>
<keyword evidence="15" id="KW-1185">Reference proteome</keyword>
<evidence type="ECO:0000313" key="15">
    <source>
        <dbReference type="Proteomes" id="UP000551327"/>
    </source>
</evidence>
<evidence type="ECO:0000256" key="8">
    <source>
        <dbReference type="ARBA" id="ARBA00032824"/>
    </source>
</evidence>
<dbReference type="PANTHER" id="PTHR42801">
    <property type="entry name" value="THIOREDOXIN-DEPENDENT PEROXIDE REDUCTASE"/>
    <property type="match status" value="1"/>
</dbReference>
<evidence type="ECO:0000256" key="6">
    <source>
        <dbReference type="ARBA" id="ARBA00023157"/>
    </source>
</evidence>
<feature type="signal peptide" evidence="12">
    <location>
        <begin position="1"/>
        <end position="22"/>
    </location>
</feature>
<keyword evidence="5" id="KW-0560">Oxidoreductase</keyword>
<dbReference type="InterPro" id="IPR000866">
    <property type="entry name" value="AhpC/TSA"/>
</dbReference>
<evidence type="ECO:0000256" key="11">
    <source>
        <dbReference type="ARBA" id="ARBA00049091"/>
    </source>
</evidence>
<evidence type="ECO:0000256" key="5">
    <source>
        <dbReference type="ARBA" id="ARBA00023002"/>
    </source>
</evidence>
<evidence type="ECO:0000256" key="9">
    <source>
        <dbReference type="ARBA" id="ARBA00038489"/>
    </source>
</evidence>
<dbReference type="PROSITE" id="PS51352">
    <property type="entry name" value="THIOREDOXIN_2"/>
    <property type="match status" value="1"/>
</dbReference>
<sequence>MNRHALAPLAALVALVSTPAMAALSVGAPAPQIVTQGAIAGKTFTFDLQKALKKGPVVLYFFPKAFTQGCTLETKAFADASDKFAAAKATIVGMSADDLPTLQKFSTEACRSKFGVATAGSAVVSAYNVSLLPAGIGGMTNRTSYVISRDGKIAMVHSEMDWRQHVAKTLAAVEALKGK</sequence>
<dbReference type="GO" id="GO:0008379">
    <property type="term" value="F:thioredoxin peroxidase activity"/>
    <property type="evidence" value="ECO:0007669"/>
    <property type="project" value="TreeGrafter"/>
</dbReference>
<dbReference type="EMBL" id="JACLAX010000009">
    <property type="protein sequence ID" value="MBC2669603.1"/>
    <property type="molecule type" value="Genomic_DNA"/>
</dbReference>
<evidence type="ECO:0000256" key="2">
    <source>
        <dbReference type="ARBA" id="ARBA00013017"/>
    </source>
</evidence>
<dbReference type="PANTHER" id="PTHR42801:SF4">
    <property type="entry name" value="AHPC_TSA FAMILY PROTEIN"/>
    <property type="match status" value="1"/>
</dbReference>
<evidence type="ECO:0000256" key="10">
    <source>
        <dbReference type="ARBA" id="ARBA00042639"/>
    </source>
</evidence>
<dbReference type="GO" id="GO:0045454">
    <property type="term" value="P:cell redox homeostasis"/>
    <property type="evidence" value="ECO:0007669"/>
    <property type="project" value="TreeGrafter"/>
</dbReference>
<dbReference type="GO" id="GO:0005737">
    <property type="term" value="C:cytoplasm"/>
    <property type="evidence" value="ECO:0007669"/>
    <property type="project" value="TreeGrafter"/>
</dbReference>
<keyword evidence="7" id="KW-0676">Redox-active center</keyword>
<feature type="chain" id="PRO_5030809013" description="thioredoxin-dependent peroxiredoxin" evidence="12">
    <location>
        <begin position="23"/>
        <end position="179"/>
    </location>
</feature>